<dbReference type="GO" id="GO:0032153">
    <property type="term" value="C:cell division site"/>
    <property type="evidence" value="ECO:0007669"/>
    <property type="project" value="TreeGrafter"/>
</dbReference>
<dbReference type="SUPFAM" id="SSF55307">
    <property type="entry name" value="Tubulin C-terminal domain-like"/>
    <property type="match status" value="1"/>
</dbReference>
<dbReference type="InterPro" id="IPR045061">
    <property type="entry name" value="FtsZ/CetZ"/>
</dbReference>
<keyword evidence="3" id="KW-0342">GTP-binding</keyword>
<evidence type="ECO:0000256" key="3">
    <source>
        <dbReference type="ARBA" id="ARBA00023134"/>
    </source>
</evidence>
<dbReference type="GO" id="GO:0005874">
    <property type="term" value="C:microtubule"/>
    <property type="evidence" value="ECO:0007669"/>
    <property type="project" value="InterPro"/>
</dbReference>
<dbReference type="HAMAP" id="MF_00909">
    <property type="entry name" value="FtsZ"/>
    <property type="match status" value="1"/>
</dbReference>
<comment type="caution">
    <text evidence="7">The sequence shown here is derived from an EMBL/GenBank/DDBJ whole genome shotgun (WGS) entry which is preliminary data.</text>
</comment>
<dbReference type="FunFam" id="3.30.1330.20:FF:000012">
    <property type="entry name" value="Cell division protein FtsZ 1, chloroplastic"/>
    <property type="match status" value="1"/>
</dbReference>
<dbReference type="Pfam" id="PF12327">
    <property type="entry name" value="FtsZ_C"/>
    <property type="match status" value="1"/>
</dbReference>
<dbReference type="InterPro" id="IPR017975">
    <property type="entry name" value="Tubulin_CS"/>
</dbReference>
<dbReference type="Proteomes" id="UP001497480">
    <property type="component" value="Unassembled WGS sequence"/>
</dbReference>
<proteinExistence type="inferred from homology"/>
<dbReference type="GO" id="GO:0010020">
    <property type="term" value="P:chloroplast fission"/>
    <property type="evidence" value="ECO:0007669"/>
    <property type="project" value="TreeGrafter"/>
</dbReference>
<dbReference type="InterPro" id="IPR024757">
    <property type="entry name" value="FtsZ_C"/>
</dbReference>
<dbReference type="AlphaFoldDB" id="A0AAV1WDW8"/>
<dbReference type="PROSITE" id="PS00227">
    <property type="entry name" value="TUBULIN"/>
    <property type="match status" value="1"/>
</dbReference>
<dbReference type="GO" id="GO:0005525">
    <property type="term" value="F:GTP binding"/>
    <property type="evidence" value="ECO:0007669"/>
    <property type="project" value="UniProtKB-KW"/>
</dbReference>
<evidence type="ECO:0000256" key="4">
    <source>
        <dbReference type="SAM" id="MobiDB-lite"/>
    </source>
</evidence>
<accession>A0AAV1WDW8</accession>
<dbReference type="InterPro" id="IPR003008">
    <property type="entry name" value="Tubulin_FtsZ_GTPase"/>
</dbReference>
<dbReference type="InterPro" id="IPR020805">
    <property type="entry name" value="Cell_div_FtsZ_CS"/>
</dbReference>
<reference evidence="7 8" key="1">
    <citation type="submission" date="2024-03" db="EMBL/GenBank/DDBJ databases">
        <authorList>
            <person name="Martinez-Hernandez J."/>
        </authorList>
    </citation>
    <scope>NUCLEOTIDE SEQUENCE [LARGE SCALE GENOMIC DNA]</scope>
</reference>
<feature type="compositionally biased region" description="Polar residues" evidence="4">
    <location>
        <begin position="404"/>
        <end position="414"/>
    </location>
</feature>
<gene>
    <name evidence="7" type="ORF">LLUT_LOCUS8432</name>
</gene>
<dbReference type="GO" id="GO:0007017">
    <property type="term" value="P:microtubule-based process"/>
    <property type="evidence" value="ECO:0007669"/>
    <property type="project" value="InterPro"/>
</dbReference>
<dbReference type="SMART" id="SM00864">
    <property type="entry name" value="Tubulin"/>
    <property type="match status" value="1"/>
</dbReference>
<sequence length="423" mass="44439">MGMSMVPLRNPNEVLLSSSSIYRKAPLFPLTTSVSLNPTTTSPKHLTRRCFGSVRCSFAHVDNAKIKVVGIGGGGNNAVNRMIGSGVQGVDFYAINTDAQALLHSAAQNPIKIGELLTRGLGTGGNPLLGEQAAEESKEAIANALKGSDLVFVTAGMGGGTGSGAAPVVAQISKEAGYLTVGVVTYPFSFEGRKRSLQAYEAIEKLQRNVDTLIVIPNDRLLDIADEQTPLQDAFRLADDVLRQGVQGISDIITIPGLVNVDFADVKAVMKDSGTAMLGVGVSSGKNRAEAAAEQATLAPLIGSSIQSATGVVYNITGGKDLTLQEVNKVSQVVTSLADPSANIIFGAVVDDRYTGEIHVTIIATGFSQSFQKKLLTDPRAAKLLDKVLESKENKAKMVPPPFNSSASPSTLESRPSPPKLFF</sequence>
<feature type="region of interest" description="Disordered" evidence="4">
    <location>
        <begin position="396"/>
        <end position="423"/>
    </location>
</feature>
<evidence type="ECO:0000256" key="2">
    <source>
        <dbReference type="ARBA" id="ARBA00022741"/>
    </source>
</evidence>
<dbReference type="Pfam" id="PF00091">
    <property type="entry name" value="Tubulin"/>
    <property type="match status" value="1"/>
</dbReference>
<evidence type="ECO:0000313" key="7">
    <source>
        <dbReference type="EMBL" id="CAL0307372.1"/>
    </source>
</evidence>
<dbReference type="GO" id="GO:0009507">
    <property type="term" value="C:chloroplast"/>
    <property type="evidence" value="ECO:0007669"/>
    <property type="project" value="TreeGrafter"/>
</dbReference>
<name>A0AAV1WDW8_LUPLU</name>
<keyword evidence="8" id="KW-1185">Reference proteome</keyword>
<dbReference type="InterPro" id="IPR018316">
    <property type="entry name" value="Tubulin/FtsZ_2-layer-sand-dom"/>
</dbReference>
<dbReference type="InterPro" id="IPR000158">
    <property type="entry name" value="Cell_div_FtsZ"/>
</dbReference>
<dbReference type="PRINTS" id="PR00423">
    <property type="entry name" value="CELLDVISFTSZ"/>
</dbReference>
<dbReference type="InterPro" id="IPR037103">
    <property type="entry name" value="Tubulin/FtsZ-like_C"/>
</dbReference>
<dbReference type="InterPro" id="IPR008280">
    <property type="entry name" value="Tub_FtsZ_C"/>
</dbReference>
<dbReference type="FunFam" id="3.40.50.1440:FF:000022">
    <property type="entry name" value="Cell division protein FtsZ 1, chloroplastic"/>
    <property type="match status" value="1"/>
</dbReference>
<dbReference type="EMBL" id="CAXHTB010000006">
    <property type="protein sequence ID" value="CAL0307372.1"/>
    <property type="molecule type" value="Genomic_DNA"/>
</dbReference>
<keyword evidence="2" id="KW-0547">Nucleotide-binding</keyword>
<dbReference type="InterPro" id="IPR036525">
    <property type="entry name" value="Tubulin/FtsZ_GTPase_sf"/>
</dbReference>
<dbReference type="SMART" id="SM00865">
    <property type="entry name" value="Tubulin_C"/>
    <property type="match status" value="1"/>
</dbReference>
<dbReference type="PROSITE" id="PS01135">
    <property type="entry name" value="FTSZ_2"/>
    <property type="match status" value="1"/>
</dbReference>
<dbReference type="CDD" id="cd02201">
    <property type="entry name" value="FtsZ_type1"/>
    <property type="match status" value="1"/>
</dbReference>
<protein>
    <submittedName>
        <fullName evidence="7">Uncharacterized protein</fullName>
    </submittedName>
</protein>
<dbReference type="PROSITE" id="PS01134">
    <property type="entry name" value="FTSZ_1"/>
    <property type="match status" value="1"/>
</dbReference>
<dbReference type="GO" id="GO:0051301">
    <property type="term" value="P:cell division"/>
    <property type="evidence" value="ECO:0007669"/>
    <property type="project" value="TreeGrafter"/>
</dbReference>
<dbReference type="Gene3D" id="3.30.1330.20">
    <property type="entry name" value="Tubulin/FtsZ, C-terminal domain"/>
    <property type="match status" value="1"/>
</dbReference>
<feature type="domain" description="Tubulin/FtsZ 2-layer sandwich" evidence="6">
    <location>
        <begin position="259"/>
        <end position="376"/>
    </location>
</feature>
<dbReference type="Gene3D" id="3.40.50.1440">
    <property type="entry name" value="Tubulin/FtsZ, GTPase domain"/>
    <property type="match status" value="1"/>
</dbReference>
<dbReference type="PANTHER" id="PTHR30314">
    <property type="entry name" value="CELL DIVISION PROTEIN FTSZ-RELATED"/>
    <property type="match status" value="1"/>
</dbReference>
<dbReference type="GO" id="GO:0003924">
    <property type="term" value="F:GTPase activity"/>
    <property type="evidence" value="ECO:0007669"/>
    <property type="project" value="InterPro"/>
</dbReference>
<organism evidence="7 8">
    <name type="scientific">Lupinus luteus</name>
    <name type="common">European yellow lupine</name>
    <dbReference type="NCBI Taxonomy" id="3873"/>
    <lineage>
        <taxon>Eukaryota</taxon>
        <taxon>Viridiplantae</taxon>
        <taxon>Streptophyta</taxon>
        <taxon>Embryophyta</taxon>
        <taxon>Tracheophyta</taxon>
        <taxon>Spermatophyta</taxon>
        <taxon>Magnoliopsida</taxon>
        <taxon>eudicotyledons</taxon>
        <taxon>Gunneridae</taxon>
        <taxon>Pentapetalae</taxon>
        <taxon>rosids</taxon>
        <taxon>fabids</taxon>
        <taxon>Fabales</taxon>
        <taxon>Fabaceae</taxon>
        <taxon>Papilionoideae</taxon>
        <taxon>50 kb inversion clade</taxon>
        <taxon>genistoids sensu lato</taxon>
        <taxon>core genistoids</taxon>
        <taxon>Genisteae</taxon>
        <taxon>Lupinus</taxon>
    </lineage>
</organism>
<evidence type="ECO:0000313" key="8">
    <source>
        <dbReference type="Proteomes" id="UP001497480"/>
    </source>
</evidence>
<feature type="domain" description="Tubulin/FtsZ GTPase" evidence="5">
    <location>
        <begin position="65"/>
        <end position="257"/>
    </location>
</feature>
<comment type="similarity">
    <text evidence="1">Belongs to the FtsZ family.</text>
</comment>
<evidence type="ECO:0000259" key="6">
    <source>
        <dbReference type="SMART" id="SM00865"/>
    </source>
</evidence>
<evidence type="ECO:0000256" key="1">
    <source>
        <dbReference type="ARBA" id="ARBA00009690"/>
    </source>
</evidence>
<dbReference type="SUPFAM" id="SSF52490">
    <property type="entry name" value="Tubulin nucleotide-binding domain-like"/>
    <property type="match status" value="1"/>
</dbReference>
<evidence type="ECO:0000259" key="5">
    <source>
        <dbReference type="SMART" id="SM00864"/>
    </source>
</evidence>
<dbReference type="PANTHER" id="PTHR30314:SF12">
    <property type="entry name" value="CELL DIVISION PROTEIN FTSZ HOMOLOG 1, CHLOROPLASTIC"/>
    <property type="match status" value="1"/>
</dbReference>
<dbReference type="NCBIfam" id="TIGR00065">
    <property type="entry name" value="ftsZ"/>
    <property type="match status" value="1"/>
</dbReference>